<accession>A0ABX7Q1G1</accession>
<gene>
    <name evidence="1" type="ORF">JZM60_12940</name>
</gene>
<evidence type="ECO:0000313" key="1">
    <source>
        <dbReference type="EMBL" id="QSV45047.1"/>
    </source>
</evidence>
<dbReference type="EMBL" id="CP071382">
    <property type="protein sequence ID" value="QSV45047.1"/>
    <property type="molecule type" value="Genomic_DNA"/>
</dbReference>
<protein>
    <submittedName>
        <fullName evidence="1">Uncharacterized protein</fullName>
    </submittedName>
</protein>
<evidence type="ECO:0000313" key="2">
    <source>
        <dbReference type="Proteomes" id="UP000663651"/>
    </source>
</evidence>
<name>A0ABX7Q1G1_9BACT</name>
<dbReference type="Proteomes" id="UP000663651">
    <property type="component" value="Chromosome"/>
</dbReference>
<proteinExistence type="predicted"/>
<keyword evidence="2" id="KW-1185">Reference proteome</keyword>
<dbReference type="RefSeq" id="WP_207162853.1">
    <property type="nucleotide sequence ID" value="NZ_CP071382.1"/>
</dbReference>
<sequence>MSLASVTVGILTVAAIAGAPAGHARAGETLQPYAAPPDRVLVIYNADWKKRSEGTAAGQDSQEIAEYYAAMHTDPKTGKKPYLLGLSCRHWGQKHLNDWAIREESTDNRNGIIFTGKGKAPSSLDWVRDSRKVEISISDADADWKTLHISCRSEKTGEERIITPLSTAMQITGNAGKEKSIKIDATKLFPGTVTVTLNLKNRSGATVSDLKLRYYDARDFAFSPTGPDGIRDDKILEDDVLEPVRRFLEDPRNALTDGTLLKDHLLYIVVVHGMPYSANGIFGIDHGPTANRNDHGSLASLEQRLQTIYYGWNAFRPPIIPFYMAGGPDADKGVKNNIITTGLRYQLTGNRWNPYSHPDTYSFLRKSNKTPEFIAIPPLSERRKKAGKYFFAYGVSRIDGSTADEAKRIIDYSVYATRHLRPEMDCRVRESLKSTSTKSITDLPMRLKNAATSWGNRELEQLGFGKATEYNDEGLPFLARSPSDGQGTCIGEKTDWRAVGFYPGGMERHVKSENGLNYKSAAIWQHLAKGVTVSAAGAPAYSGGPHITNATFWDNRILLKYLFNGRDLGECFLLSTMYVNWSTSLTGDPLMRAHLRETAIDQTPPRPAGAPRVTFTTEFGAATAHVEVDLADSADNPELALLKVTARDAHGVETISMSHLYSRRPKADVAGLKTGAPYIFMMELVDPYGNGTSLEPLSLTVDSANYPRSILKKLLEKRK</sequence>
<reference evidence="1 2" key="1">
    <citation type="submission" date="2021-03" db="EMBL/GenBank/DDBJ databases">
        <title>Geobacter metallireducens gen. nov. sp. nov., a microorganism capable of coupling the complete oxidation of organic compounds to the reduction of iron and other metals.</title>
        <authorList>
            <person name="Li Y."/>
        </authorList>
    </citation>
    <scope>NUCLEOTIDE SEQUENCE [LARGE SCALE GENOMIC DNA]</scope>
    <source>
        <strain evidence="1 2">Jerry-YX</strain>
    </source>
</reference>
<organism evidence="1 2">
    <name type="scientific">Geobacter benzoatilyticus</name>
    <dbReference type="NCBI Taxonomy" id="2815309"/>
    <lineage>
        <taxon>Bacteria</taxon>
        <taxon>Pseudomonadati</taxon>
        <taxon>Thermodesulfobacteriota</taxon>
        <taxon>Desulfuromonadia</taxon>
        <taxon>Geobacterales</taxon>
        <taxon>Geobacteraceae</taxon>
        <taxon>Geobacter</taxon>
    </lineage>
</organism>